<dbReference type="InterPro" id="IPR050951">
    <property type="entry name" value="Retrovirus_Pol_polyprotein"/>
</dbReference>
<dbReference type="Gene3D" id="2.40.50.40">
    <property type="match status" value="1"/>
</dbReference>
<feature type="domain" description="Tf2-1-like SH3-like" evidence="1">
    <location>
        <begin position="98"/>
        <end position="163"/>
    </location>
</feature>
<dbReference type="AlphaFoldDB" id="A0AAD7TTW6"/>
<dbReference type="PANTHER" id="PTHR37984">
    <property type="entry name" value="PROTEIN CBG26694"/>
    <property type="match status" value="1"/>
</dbReference>
<dbReference type="CDD" id="cd00024">
    <property type="entry name" value="CD_CSD"/>
    <property type="match status" value="1"/>
</dbReference>
<dbReference type="InterPro" id="IPR016197">
    <property type="entry name" value="Chromo-like_dom_sf"/>
</dbReference>
<protein>
    <recommendedName>
        <fullName evidence="1">Tf2-1-like SH3-like domain-containing protein</fullName>
    </recommendedName>
</protein>
<dbReference type="Pfam" id="PF24626">
    <property type="entry name" value="SH3_Tf2-1"/>
    <property type="match status" value="1"/>
</dbReference>
<reference evidence="2" key="1">
    <citation type="submission" date="2022-11" db="EMBL/GenBank/DDBJ databases">
        <title>Genome Sequence of Cubamyces cubensis.</title>
        <authorList>
            <person name="Buettner E."/>
        </authorList>
    </citation>
    <scope>NUCLEOTIDE SEQUENCE</scope>
    <source>
        <strain evidence="2">MPL-01</strain>
    </source>
</reference>
<evidence type="ECO:0000313" key="3">
    <source>
        <dbReference type="Proteomes" id="UP001215151"/>
    </source>
</evidence>
<evidence type="ECO:0000259" key="1">
    <source>
        <dbReference type="Pfam" id="PF24626"/>
    </source>
</evidence>
<dbReference type="InterPro" id="IPR056924">
    <property type="entry name" value="SH3_Tf2-1"/>
</dbReference>
<dbReference type="Proteomes" id="UP001215151">
    <property type="component" value="Unassembled WGS sequence"/>
</dbReference>
<dbReference type="GO" id="GO:0003676">
    <property type="term" value="F:nucleic acid binding"/>
    <property type="evidence" value="ECO:0007669"/>
    <property type="project" value="InterPro"/>
</dbReference>
<sequence length="250" mass="29090">MVAPDQKDWYEKLPLAEFALNSATNASTGFAPFELTYGYLPKSMSGISTDTHYPGVKEYAQRARTYLEQAHDALIDARVSQTFYANKRRRHEPDFEVGDKVYLSTKNLTMPKGRARKLVPKYIGPYTIIGAFPDSSNYLLDLPAELKERRIHPKFHVSLLRRHEPNDDDLFPGREAQAYYDVGLDNEQEWLVDEIIGHEWDGKRCRFHVRWTLGDHTWEPYEHCKELVALDNYCNLMGVKSWLQLPRHKS</sequence>
<comment type="caution">
    <text evidence="2">The sequence shown here is derived from an EMBL/GenBank/DDBJ whole genome shotgun (WGS) entry which is preliminary data.</text>
</comment>
<accession>A0AAD7TTW6</accession>
<dbReference type="SUPFAM" id="SSF54160">
    <property type="entry name" value="Chromo domain-like"/>
    <property type="match status" value="1"/>
</dbReference>
<dbReference type="PANTHER" id="PTHR37984:SF5">
    <property type="entry name" value="PROTEIN NYNRIN-LIKE"/>
    <property type="match status" value="1"/>
</dbReference>
<gene>
    <name evidence="2" type="ORF">ONZ51_g5521</name>
</gene>
<keyword evidence="3" id="KW-1185">Reference proteome</keyword>
<name>A0AAD7TTW6_9APHY</name>
<dbReference type="Gene3D" id="3.30.420.10">
    <property type="entry name" value="Ribonuclease H-like superfamily/Ribonuclease H"/>
    <property type="match status" value="1"/>
</dbReference>
<dbReference type="InterPro" id="IPR036397">
    <property type="entry name" value="RNaseH_sf"/>
</dbReference>
<evidence type="ECO:0000313" key="2">
    <source>
        <dbReference type="EMBL" id="KAJ8482185.1"/>
    </source>
</evidence>
<dbReference type="EMBL" id="JAPEVG010000120">
    <property type="protein sequence ID" value="KAJ8482185.1"/>
    <property type="molecule type" value="Genomic_DNA"/>
</dbReference>
<proteinExistence type="predicted"/>
<organism evidence="2 3">
    <name type="scientific">Trametes cubensis</name>
    <dbReference type="NCBI Taxonomy" id="1111947"/>
    <lineage>
        <taxon>Eukaryota</taxon>
        <taxon>Fungi</taxon>
        <taxon>Dikarya</taxon>
        <taxon>Basidiomycota</taxon>
        <taxon>Agaricomycotina</taxon>
        <taxon>Agaricomycetes</taxon>
        <taxon>Polyporales</taxon>
        <taxon>Polyporaceae</taxon>
        <taxon>Trametes</taxon>
    </lineage>
</organism>